<gene>
    <name evidence="2" type="ORF">N7505_008728</name>
</gene>
<feature type="transmembrane region" description="Helical" evidence="1">
    <location>
        <begin position="270"/>
        <end position="287"/>
    </location>
</feature>
<keyword evidence="1" id="KW-0472">Membrane</keyword>
<comment type="caution">
    <text evidence="2">The sequence shown here is derived from an EMBL/GenBank/DDBJ whole genome shotgun (WGS) entry which is preliminary data.</text>
</comment>
<feature type="transmembrane region" description="Helical" evidence="1">
    <location>
        <begin position="293"/>
        <end position="314"/>
    </location>
</feature>
<evidence type="ECO:0000313" key="2">
    <source>
        <dbReference type="EMBL" id="KAJ5261861.1"/>
    </source>
</evidence>
<proteinExistence type="predicted"/>
<keyword evidence="1" id="KW-0812">Transmembrane</keyword>
<evidence type="ECO:0000313" key="3">
    <source>
        <dbReference type="Proteomes" id="UP001220256"/>
    </source>
</evidence>
<keyword evidence="3" id="KW-1185">Reference proteome</keyword>
<dbReference type="Proteomes" id="UP001220256">
    <property type="component" value="Unassembled WGS sequence"/>
</dbReference>
<reference evidence="2 3" key="1">
    <citation type="journal article" date="2023" name="IMA Fungus">
        <title>Comparative genomic study of the Penicillium genus elucidates a diverse pangenome and 15 lateral gene transfer events.</title>
        <authorList>
            <person name="Petersen C."/>
            <person name="Sorensen T."/>
            <person name="Nielsen M.R."/>
            <person name="Sondergaard T.E."/>
            <person name="Sorensen J.L."/>
            <person name="Fitzpatrick D.A."/>
            <person name="Frisvad J.C."/>
            <person name="Nielsen K.L."/>
        </authorList>
    </citation>
    <scope>NUCLEOTIDE SEQUENCE [LARGE SCALE GENOMIC DNA]</scope>
    <source>
        <strain evidence="2 3">IBT 3361</strain>
    </source>
</reference>
<keyword evidence="1" id="KW-1133">Transmembrane helix</keyword>
<dbReference type="EMBL" id="JAPVEB010000006">
    <property type="protein sequence ID" value="KAJ5261861.1"/>
    <property type="molecule type" value="Genomic_DNA"/>
</dbReference>
<protein>
    <submittedName>
        <fullName evidence="2">Uncharacterized protein</fullName>
    </submittedName>
</protein>
<feature type="transmembrane region" description="Helical" evidence="1">
    <location>
        <begin position="171"/>
        <end position="189"/>
    </location>
</feature>
<sequence length="430" mass="48159">MRPVILNLRSPNFHNHERTKMVWFPLQVDKAKPTWGFDIVGLLAVIGGASIEKFAYVITASFVGSIPRLLPAPETMLNINRPTRLPSLETATVFGIYSGRKKDGLGFFGNAMHGVDSLKPYQFQAYRISHKKDPAVAAVESLLSVNGREARNLELAISANVPLCNFNPLDCVTLVSVLITIALFVYAGIEHDAVALLGLGTMCISTSTACLSAGWYPRMKISGSKEPGDVIIRTLDGAIVCVACTEAVAQELYFSTPFCDYVYQGVKHKSFLLISTVCLMASIIFFSNCTWKIQIAVGLAYIVLNLAYFVLSLADVHPSRIWDMESRYEVTRLENKLNDHHIQPLCDAIRVTHEVDWIKEGELLPATSGYEGWLQEAKENRHNPDYGFEESFYRRKKKDEEILEYLRNDRSASTMSNAKKIMADMTSRLW</sequence>
<evidence type="ECO:0000256" key="1">
    <source>
        <dbReference type="SAM" id="Phobius"/>
    </source>
</evidence>
<feature type="transmembrane region" description="Helical" evidence="1">
    <location>
        <begin position="195"/>
        <end position="216"/>
    </location>
</feature>
<organism evidence="2 3">
    <name type="scientific">Penicillium chrysogenum</name>
    <name type="common">Penicillium notatum</name>
    <dbReference type="NCBI Taxonomy" id="5076"/>
    <lineage>
        <taxon>Eukaryota</taxon>
        <taxon>Fungi</taxon>
        <taxon>Dikarya</taxon>
        <taxon>Ascomycota</taxon>
        <taxon>Pezizomycotina</taxon>
        <taxon>Eurotiomycetes</taxon>
        <taxon>Eurotiomycetidae</taxon>
        <taxon>Eurotiales</taxon>
        <taxon>Aspergillaceae</taxon>
        <taxon>Penicillium</taxon>
        <taxon>Penicillium chrysogenum species complex</taxon>
    </lineage>
</organism>
<name>A0ABQ8WAK5_PENCH</name>
<accession>A0ABQ8WAK5</accession>